<dbReference type="Proteomes" id="UP000053424">
    <property type="component" value="Unassembled WGS sequence"/>
</dbReference>
<proteinExistence type="predicted"/>
<dbReference type="HOGENOM" id="CLU_2121375_0_0_1"/>
<reference evidence="3" key="2">
    <citation type="submission" date="2015-01" db="EMBL/GenBank/DDBJ databases">
        <title>Evolutionary Origins and Diversification of the Mycorrhizal Mutualists.</title>
        <authorList>
            <consortium name="DOE Joint Genome Institute"/>
            <consortium name="Mycorrhizal Genomics Consortium"/>
            <person name="Kohler A."/>
            <person name="Kuo A."/>
            <person name="Nagy L.G."/>
            <person name="Floudas D."/>
            <person name="Copeland A."/>
            <person name="Barry K.W."/>
            <person name="Cichocki N."/>
            <person name="Veneault-Fourrey C."/>
            <person name="LaButti K."/>
            <person name="Lindquist E.A."/>
            <person name="Lipzen A."/>
            <person name="Lundell T."/>
            <person name="Morin E."/>
            <person name="Murat C."/>
            <person name="Riley R."/>
            <person name="Ohm R."/>
            <person name="Sun H."/>
            <person name="Tunlid A."/>
            <person name="Henrissat B."/>
            <person name="Grigoriev I.V."/>
            <person name="Hibbett D.S."/>
            <person name="Martin F."/>
        </authorList>
    </citation>
    <scope>NUCLEOTIDE SEQUENCE [LARGE SCALE GENOMIC DNA]</scope>
    <source>
        <strain evidence="3">h7</strain>
    </source>
</reference>
<organism evidence="2 3">
    <name type="scientific">Hebeloma cylindrosporum</name>
    <dbReference type="NCBI Taxonomy" id="76867"/>
    <lineage>
        <taxon>Eukaryota</taxon>
        <taxon>Fungi</taxon>
        <taxon>Dikarya</taxon>
        <taxon>Basidiomycota</taxon>
        <taxon>Agaricomycotina</taxon>
        <taxon>Agaricomycetes</taxon>
        <taxon>Agaricomycetidae</taxon>
        <taxon>Agaricales</taxon>
        <taxon>Agaricineae</taxon>
        <taxon>Hymenogastraceae</taxon>
        <taxon>Hebeloma</taxon>
    </lineage>
</organism>
<gene>
    <name evidence="2" type="ORF">M413DRAFT_424049</name>
</gene>
<keyword evidence="3" id="KW-1185">Reference proteome</keyword>
<sequence length="114" mass="13492">MFWTPSPPHYNSISQNREAFLFYVEAFNFEFQVGGHFKYCLLVTFPGGDIVVEDYPDCGYDYFIGEDGFGYRKQKKWETPLGREYLERYKDELPDDFDDDMPEDFVDDSISDSE</sequence>
<protein>
    <submittedName>
        <fullName evidence="2">Uncharacterized protein</fullName>
    </submittedName>
</protein>
<feature type="region of interest" description="Disordered" evidence="1">
    <location>
        <begin position="93"/>
        <end position="114"/>
    </location>
</feature>
<dbReference type="EMBL" id="KN831801">
    <property type="protein sequence ID" value="KIM36913.1"/>
    <property type="molecule type" value="Genomic_DNA"/>
</dbReference>
<evidence type="ECO:0000313" key="2">
    <source>
        <dbReference type="EMBL" id="KIM36913.1"/>
    </source>
</evidence>
<reference evidence="2 3" key="1">
    <citation type="submission" date="2014-04" db="EMBL/GenBank/DDBJ databases">
        <authorList>
            <consortium name="DOE Joint Genome Institute"/>
            <person name="Kuo A."/>
            <person name="Gay G."/>
            <person name="Dore J."/>
            <person name="Kohler A."/>
            <person name="Nagy L.G."/>
            <person name="Floudas D."/>
            <person name="Copeland A."/>
            <person name="Barry K.W."/>
            <person name="Cichocki N."/>
            <person name="Veneault-Fourrey C."/>
            <person name="LaButti K."/>
            <person name="Lindquist E.A."/>
            <person name="Lipzen A."/>
            <person name="Lundell T."/>
            <person name="Morin E."/>
            <person name="Murat C."/>
            <person name="Sun H."/>
            <person name="Tunlid A."/>
            <person name="Henrissat B."/>
            <person name="Grigoriev I.V."/>
            <person name="Hibbett D.S."/>
            <person name="Martin F."/>
            <person name="Nordberg H.P."/>
            <person name="Cantor M.N."/>
            <person name="Hua S.X."/>
        </authorList>
    </citation>
    <scope>NUCLEOTIDE SEQUENCE [LARGE SCALE GENOMIC DNA]</scope>
    <source>
        <strain evidence="3">h7</strain>
    </source>
</reference>
<accession>A0A0C2XG73</accession>
<dbReference type="AlphaFoldDB" id="A0A0C2XG73"/>
<evidence type="ECO:0000313" key="3">
    <source>
        <dbReference type="Proteomes" id="UP000053424"/>
    </source>
</evidence>
<name>A0A0C2XG73_HEBCY</name>
<evidence type="ECO:0000256" key="1">
    <source>
        <dbReference type="SAM" id="MobiDB-lite"/>
    </source>
</evidence>